<dbReference type="SUPFAM" id="SSF63817">
    <property type="entry name" value="Sortase"/>
    <property type="match status" value="1"/>
</dbReference>
<dbReference type="Gene3D" id="2.40.260.10">
    <property type="entry name" value="Sortase"/>
    <property type="match status" value="1"/>
</dbReference>
<evidence type="ECO:0000256" key="1">
    <source>
        <dbReference type="ARBA" id="ARBA00022801"/>
    </source>
</evidence>
<accession>A0A939PSM3</accession>
<keyword evidence="1" id="KW-0378">Hydrolase</keyword>
<dbReference type="Proteomes" id="UP000669179">
    <property type="component" value="Unassembled WGS sequence"/>
</dbReference>
<dbReference type="NCBIfam" id="NF033748">
    <property type="entry name" value="class_F_sortase"/>
    <property type="match status" value="1"/>
</dbReference>
<dbReference type="RefSeq" id="WP_208262137.1">
    <property type="nucleotide sequence ID" value="NZ_JAGEOJ010000024.1"/>
</dbReference>
<dbReference type="Pfam" id="PF04203">
    <property type="entry name" value="Sortase"/>
    <property type="match status" value="1"/>
</dbReference>
<reference evidence="2" key="1">
    <citation type="submission" date="2021-03" db="EMBL/GenBank/DDBJ databases">
        <authorList>
            <person name="Kanchanasin P."/>
            <person name="Saeng-In P."/>
            <person name="Phongsopitanun W."/>
            <person name="Yuki M."/>
            <person name="Kudo T."/>
            <person name="Ohkuma M."/>
            <person name="Tanasupawat S."/>
        </authorList>
    </citation>
    <scope>NUCLEOTIDE SEQUENCE</scope>
    <source>
        <strain evidence="2">GKU 128</strain>
    </source>
</reference>
<protein>
    <submittedName>
        <fullName evidence="2">Class F sortase</fullName>
    </submittedName>
</protein>
<dbReference type="InterPro" id="IPR005754">
    <property type="entry name" value="Sortase"/>
</dbReference>
<dbReference type="GO" id="GO:0016787">
    <property type="term" value="F:hydrolase activity"/>
    <property type="evidence" value="ECO:0007669"/>
    <property type="project" value="UniProtKB-KW"/>
</dbReference>
<sequence>MFVPVCLAGVAGCGGDGTGPVTSGPVPGWSAAPGQVAQASRQPVYARRGDPVRVEIPSIGVSSTLERLRMGQGGVLTPPRLPGRAGWFADGVRPGQPGPAVIVGHVDSRTGPAVFTRLGELRPGAVVTVRDSHGARVAFKVESVRAYPKVRFPTKEVYGATPDPQLRLITCGGGFDRATRHYTTNVVVYAGLVH</sequence>
<gene>
    <name evidence="2" type="ORF">J4573_43590</name>
</gene>
<dbReference type="InterPro" id="IPR042001">
    <property type="entry name" value="Sortase_F"/>
</dbReference>
<dbReference type="EMBL" id="JAGEOJ010000024">
    <property type="protein sequence ID" value="MBO2454036.1"/>
    <property type="molecule type" value="Genomic_DNA"/>
</dbReference>
<evidence type="ECO:0000313" key="3">
    <source>
        <dbReference type="Proteomes" id="UP000669179"/>
    </source>
</evidence>
<dbReference type="CDD" id="cd05829">
    <property type="entry name" value="Sortase_F"/>
    <property type="match status" value="1"/>
</dbReference>
<comment type="caution">
    <text evidence="2">The sequence shown here is derived from an EMBL/GenBank/DDBJ whole genome shotgun (WGS) entry which is preliminary data.</text>
</comment>
<evidence type="ECO:0000313" key="2">
    <source>
        <dbReference type="EMBL" id="MBO2454036.1"/>
    </source>
</evidence>
<name>A0A939PSM3_9ACTN</name>
<proteinExistence type="predicted"/>
<dbReference type="InterPro" id="IPR023365">
    <property type="entry name" value="Sortase_dom-sf"/>
</dbReference>
<organism evidence="2 3">
    <name type="scientific">Actinomadura barringtoniae</name>
    <dbReference type="NCBI Taxonomy" id="1427535"/>
    <lineage>
        <taxon>Bacteria</taxon>
        <taxon>Bacillati</taxon>
        <taxon>Actinomycetota</taxon>
        <taxon>Actinomycetes</taxon>
        <taxon>Streptosporangiales</taxon>
        <taxon>Thermomonosporaceae</taxon>
        <taxon>Actinomadura</taxon>
    </lineage>
</organism>
<keyword evidence="3" id="KW-1185">Reference proteome</keyword>
<dbReference type="AlphaFoldDB" id="A0A939PSM3"/>